<dbReference type="Pfam" id="PF00891">
    <property type="entry name" value="Methyltransf_2"/>
    <property type="match status" value="1"/>
</dbReference>
<dbReference type="Pfam" id="PF08100">
    <property type="entry name" value="Dimerisation"/>
    <property type="match status" value="1"/>
</dbReference>
<evidence type="ECO:0000256" key="6">
    <source>
        <dbReference type="SAM" id="MobiDB-lite"/>
    </source>
</evidence>
<dbReference type="EMBL" id="JBJKBG010000007">
    <property type="protein sequence ID" value="KAL3730927.1"/>
    <property type="molecule type" value="Genomic_DNA"/>
</dbReference>
<dbReference type="Gene3D" id="1.10.10.10">
    <property type="entry name" value="Winged helix-like DNA-binding domain superfamily/Winged helix DNA-binding domain"/>
    <property type="match status" value="1"/>
</dbReference>
<dbReference type="GO" id="GO:0008171">
    <property type="term" value="F:O-methyltransferase activity"/>
    <property type="evidence" value="ECO:0007669"/>
    <property type="project" value="UniProtKB-ARBA"/>
</dbReference>
<evidence type="ECO:0000256" key="2">
    <source>
        <dbReference type="ARBA" id="ARBA00022679"/>
    </source>
</evidence>
<evidence type="ECO:0000256" key="3">
    <source>
        <dbReference type="ARBA" id="ARBA00022691"/>
    </source>
</evidence>
<dbReference type="Gene3D" id="3.40.50.150">
    <property type="entry name" value="Vaccinia Virus protein VP39"/>
    <property type="match status" value="1"/>
</dbReference>
<dbReference type="InterPro" id="IPR029063">
    <property type="entry name" value="SAM-dependent_MTases_sf"/>
</dbReference>
<evidence type="ECO:0000256" key="5">
    <source>
        <dbReference type="PIRSR" id="PIRSR005739-1"/>
    </source>
</evidence>
<organism evidence="9 10">
    <name type="scientific">Eucalyptus globulus</name>
    <name type="common">Tasmanian blue gum</name>
    <dbReference type="NCBI Taxonomy" id="34317"/>
    <lineage>
        <taxon>Eukaryota</taxon>
        <taxon>Viridiplantae</taxon>
        <taxon>Streptophyta</taxon>
        <taxon>Embryophyta</taxon>
        <taxon>Tracheophyta</taxon>
        <taxon>Spermatophyta</taxon>
        <taxon>Magnoliopsida</taxon>
        <taxon>eudicotyledons</taxon>
        <taxon>Gunneridae</taxon>
        <taxon>Pentapetalae</taxon>
        <taxon>rosids</taxon>
        <taxon>malvids</taxon>
        <taxon>Myrtales</taxon>
        <taxon>Myrtaceae</taxon>
        <taxon>Myrtoideae</taxon>
        <taxon>Eucalypteae</taxon>
        <taxon>Eucalyptus</taxon>
    </lineage>
</organism>
<accession>A0ABD3JZQ7</accession>
<dbReference type="InterPro" id="IPR016461">
    <property type="entry name" value="COMT-like"/>
</dbReference>
<evidence type="ECO:0000259" key="8">
    <source>
        <dbReference type="Pfam" id="PF08100"/>
    </source>
</evidence>
<protein>
    <submittedName>
        <fullName evidence="9">Uncharacterized protein</fullName>
    </submittedName>
</protein>
<keyword evidence="10" id="KW-1185">Reference proteome</keyword>
<evidence type="ECO:0000313" key="9">
    <source>
        <dbReference type="EMBL" id="KAL3730927.1"/>
    </source>
</evidence>
<dbReference type="PANTHER" id="PTHR11746">
    <property type="entry name" value="O-METHYLTRANSFERASE"/>
    <property type="match status" value="1"/>
</dbReference>
<dbReference type="AlphaFoldDB" id="A0ABD3JZQ7"/>
<dbReference type="SUPFAM" id="SSF46785">
    <property type="entry name" value="Winged helix' DNA-binding domain"/>
    <property type="match status" value="1"/>
</dbReference>
<dbReference type="PROSITE" id="PS51683">
    <property type="entry name" value="SAM_OMT_II"/>
    <property type="match status" value="1"/>
</dbReference>
<dbReference type="InterPro" id="IPR012967">
    <property type="entry name" value="COMT_dimerisation"/>
</dbReference>
<dbReference type="InterPro" id="IPR036390">
    <property type="entry name" value="WH_DNA-bd_sf"/>
</dbReference>
<reference evidence="9 10" key="1">
    <citation type="submission" date="2024-11" db="EMBL/GenBank/DDBJ databases">
        <title>Chromosome-level genome assembly of Eucalyptus globulus Labill. provides insights into its genome evolution.</title>
        <authorList>
            <person name="Li X."/>
        </authorList>
    </citation>
    <scope>NUCLEOTIDE SEQUENCE [LARGE SCALE GENOMIC DNA]</scope>
    <source>
        <strain evidence="9">CL2024</strain>
        <tissue evidence="9">Fresh tender leaves</tissue>
    </source>
</reference>
<feature type="region of interest" description="Disordered" evidence="6">
    <location>
        <begin position="1"/>
        <end position="21"/>
    </location>
</feature>
<evidence type="ECO:0000256" key="1">
    <source>
        <dbReference type="ARBA" id="ARBA00022603"/>
    </source>
</evidence>
<sequence>MTLEKPAAESTPTAQVAGDKDDEEAKAGVDIWKYILGFTEMAVVKCAIDLGIADAIESHPDPSISLPQLSSKLGCCPSSLRRILRFLIHRKIFRHHADTDTYSQTPLSRLLLTRGEKSMAALILLETTPVMLAPFLNLSSQVSAAAATAPPPFVAAHGDDIWVYSAANPGHSRLIDEAMACDARVAVPALAEDCPEVFEGVLTMVDVGGGNGTTLRLLRKAFPWIRGINFDLPHVVSGALPPCEGVENAGGDMFEGVPKADAAFLKSVLHDWSDSECIQILKNCKEAISESKLGKVIIVEAVIDEENDGKWTDVRLTLDMVMMAHTGGGKERTEKEWAHVLRQAGFAKYTIKPVRAVQSVIEAFP</sequence>
<evidence type="ECO:0000256" key="4">
    <source>
        <dbReference type="ARBA" id="ARBA00038277"/>
    </source>
</evidence>
<keyword evidence="1" id="KW-0489">Methyltransferase</keyword>
<evidence type="ECO:0000259" key="7">
    <source>
        <dbReference type="Pfam" id="PF00891"/>
    </source>
</evidence>
<gene>
    <name evidence="9" type="ORF">ACJRO7_027878</name>
</gene>
<feature type="active site" description="Proton acceptor" evidence="5">
    <location>
        <position position="270"/>
    </location>
</feature>
<feature type="domain" description="O-methyltransferase C-terminal" evidence="7">
    <location>
        <begin position="151"/>
        <end position="347"/>
    </location>
</feature>
<dbReference type="Proteomes" id="UP001634007">
    <property type="component" value="Unassembled WGS sequence"/>
</dbReference>
<keyword evidence="3" id="KW-0949">S-adenosyl-L-methionine</keyword>
<evidence type="ECO:0000313" key="10">
    <source>
        <dbReference type="Proteomes" id="UP001634007"/>
    </source>
</evidence>
<feature type="domain" description="O-methyltransferase dimerisation" evidence="8">
    <location>
        <begin position="32"/>
        <end position="113"/>
    </location>
</feature>
<proteinExistence type="inferred from homology"/>
<dbReference type="InterPro" id="IPR036388">
    <property type="entry name" value="WH-like_DNA-bd_sf"/>
</dbReference>
<comment type="caution">
    <text evidence="9">The sequence shown here is derived from an EMBL/GenBank/DDBJ whole genome shotgun (WGS) entry which is preliminary data.</text>
</comment>
<dbReference type="FunFam" id="3.40.50.150:FF:000294">
    <property type="entry name" value="O-methyltransferase family protein"/>
    <property type="match status" value="1"/>
</dbReference>
<keyword evidence="2" id="KW-0808">Transferase</keyword>
<dbReference type="SUPFAM" id="SSF53335">
    <property type="entry name" value="S-adenosyl-L-methionine-dependent methyltransferases"/>
    <property type="match status" value="1"/>
</dbReference>
<dbReference type="PIRSF" id="PIRSF005739">
    <property type="entry name" value="O-mtase"/>
    <property type="match status" value="1"/>
</dbReference>
<name>A0ABD3JZQ7_EUCGL</name>
<dbReference type="GO" id="GO:0032259">
    <property type="term" value="P:methylation"/>
    <property type="evidence" value="ECO:0007669"/>
    <property type="project" value="UniProtKB-KW"/>
</dbReference>
<dbReference type="InterPro" id="IPR001077">
    <property type="entry name" value="COMT_C"/>
</dbReference>
<comment type="similarity">
    <text evidence="4">Belongs to the class I-like SAM-binding methyltransferase superfamily. Cation-independent O-methyltransferase family.</text>
</comment>